<dbReference type="GO" id="GO:0051213">
    <property type="term" value="F:dioxygenase activity"/>
    <property type="evidence" value="ECO:0007669"/>
    <property type="project" value="UniProtKB-KW"/>
</dbReference>
<name>H6Q9G1_PYROT</name>
<dbReference type="Pfam" id="PF00355">
    <property type="entry name" value="Rieske"/>
    <property type="match status" value="1"/>
</dbReference>
<reference evidence="7 8" key="1">
    <citation type="journal article" date="2012" name="Stand. Genomic Sci.">
        <title>Complete genome sequence of Pyrobaculum oguniense.</title>
        <authorList>
            <person name="Bernick D.L."/>
            <person name="Karplus K."/>
            <person name="Lui L.M."/>
            <person name="Coker J.K."/>
            <person name="Murphy J.N."/>
            <person name="Chan P.P."/>
            <person name="Cozen A.E."/>
            <person name="Lowe T.M."/>
        </authorList>
    </citation>
    <scope>NUCLEOTIDE SEQUENCE [LARGE SCALE GENOMIC DNA]</scope>
    <source>
        <strain evidence="7 8">TE7</strain>
    </source>
</reference>
<evidence type="ECO:0000256" key="2">
    <source>
        <dbReference type="ARBA" id="ARBA00022723"/>
    </source>
</evidence>
<dbReference type="GO" id="GO:0051537">
    <property type="term" value="F:2 iron, 2 sulfur cluster binding"/>
    <property type="evidence" value="ECO:0007669"/>
    <property type="project" value="UniProtKB-KW"/>
</dbReference>
<feature type="domain" description="Rieske" evidence="6">
    <location>
        <begin position="4"/>
        <end position="99"/>
    </location>
</feature>
<evidence type="ECO:0000256" key="1">
    <source>
        <dbReference type="ARBA" id="ARBA00022714"/>
    </source>
</evidence>
<protein>
    <submittedName>
        <fullName evidence="7">Ferredoxin subunits of nitrite reductase and ring-hydroxylating dioxygenase</fullName>
    </submittedName>
</protein>
<dbReference type="PROSITE" id="PS51296">
    <property type="entry name" value="RIESKE"/>
    <property type="match status" value="1"/>
</dbReference>
<evidence type="ECO:0000256" key="4">
    <source>
        <dbReference type="ARBA" id="ARBA00023014"/>
    </source>
</evidence>
<dbReference type="InterPro" id="IPR036922">
    <property type="entry name" value="Rieske_2Fe-2S_sf"/>
</dbReference>
<dbReference type="eggNOG" id="arCOG02852">
    <property type="taxonomic scope" value="Archaea"/>
</dbReference>
<dbReference type="GO" id="GO:0046872">
    <property type="term" value="F:metal ion binding"/>
    <property type="evidence" value="ECO:0007669"/>
    <property type="project" value="UniProtKB-KW"/>
</dbReference>
<dbReference type="AlphaFoldDB" id="H6Q9G1"/>
<dbReference type="Proteomes" id="UP000009062">
    <property type="component" value="Chromosome"/>
</dbReference>
<accession>H6Q9G1</accession>
<dbReference type="KEGG" id="pog:Pogu_1802"/>
<keyword evidence="7" id="KW-0560">Oxidoreductase</keyword>
<keyword evidence="3" id="KW-0408">Iron</keyword>
<evidence type="ECO:0000313" key="8">
    <source>
        <dbReference type="Proteomes" id="UP000009062"/>
    </source>
</evidence>
<gene>
    <name evidence="7" type="ordered locus">Pogu_1802</name>
</gene>
<keyword evidence="4" id="KW-0411">Iron-sulfur</keyword>
<dbReference type="HOGENOM" id="CLU_055690_7_0_2"/>
<dbReference type="Gene3D" id="2.102.10.10">
    <property type="entry name" value="Rieske [2Fe-2S] iron-sulphur domain"/>
    <property type="match status" value="1"/>
</dbReference>
<evidence type="ECO:0000256" key="3">
    <source>
        <dbReference type="ARBA" id="ARBA00023004"/>
    </source>
</evidence>
<comment type="cofactor">
    <cofactor evidence="5">
        <name>[2Fe-2S] cluster</name>
        <dbReference type="ChEBI" id="CHEBI:190135"/>
    </cofactor>
</comment>
<dbReference type="InterPro" id="IPR017941">
    <property type="entry name" value="Rieske_2Fe-2S"/>
</dbReference>
<proteinExistence type="predicted"/>
<evidence type="ECO:0000313" key="7">
    <source>
        <dbReference type="EMBL" id="AFA39829.1"/>
    </source>
</evidence>
<keyword evidence="7" id="KW-0223">Dioxygenase</keyword>
<keyword evidence="1" id="KW-0001">2Fe-2S</keyword>
<dbReference type="PANTHER" id="PTHR21496">
    <property type="entry name" value="FERREDOXIN-RELATED"/>
    <property type="match status" value="1"/>
</dbReference>
<keyword evidence="2" id="KW-0479">Metal-binding</keyword>
<dbReference type="STRING" id="698757.Pogu_1802"/>
<dbReference type="PANTHER" id="PTHR21496:SF0">
    <property type="entry name" value="RIESKE DOMAIN-CONTAINING PROTEIN"/>
    <property type="match status" value="1"/>
</dbReference>
<organism evidence="7 8">
    <name type="scientific">Pyrobaculum oguniense (strain DSM 13380 / JCM 10595 / TE7)</name>
    <dbReference type="NCBI Taxonomy" id="698757"/>
    <lineage>
        <taxon>Archaea</taxon>
        <taxon>Thermoproteota</taxon>
        <taxon>Thermoprotei</taxon>
        <taxon>Thermoproteales</taxon>
        <taxon>Thermoproteaceae</taxon>
        <taxon>Pyrobaculum</taxon>
    </lineage>
</organism>
<keyword evidence="8" id="KW-1185">Reference proteome</keyword>
<evidence type="ECO:0000259" key="6">
    <source>
        <dbReference type="PROSITE" id="PS51296"/>
    </source>
</evidence>
<evidence type="ECO:0000256" key="5">
    <source>
        <dbReference type="ARBA" id="ARBA00034078"/>
    </source>
</evidence>
<sequence length="101" mass="11083">MVMVKVIEVAKLPEKAPVPVAVGTKALLVVKDGDKIYVADGICPHGRWLLSLGTYRDGHLTCKGHGTVYNLETGEGELKGYKYYIRTYEAVIKDGAVYVEI</sequence>
<dbReference type="EMBL" id="CP003316">
    <property type="protein sequence ID" value="AFA39829.1"/>
    <property type="molecule type" value="Genomic_DNA"/>
</dbReference>
<dbReference type="SUPFAM" id="SSF50022">
    <property type="entry name" value="ISP domain"/>
    <property type="match status" value="1"/>
</dbReference>